<evidence type="ECO:0000256" key="8">
    <source>
        <dbReference type="ARBA" id="ARBA00023136"/>
    </source>
</evidence>
<dbReference type="GO" id="GO:0009279">
    <property type="term" value="C:cell outer membrane"/>
    <property type="evidence" value="ECO:0007669"/>
    <property type="project" value="UniProtKB-SubCell"/>
</dbReference>
<keyword evidence="10" id="KW-0732">Signal</keyword>
<dbReference type="Pfam" id="PF02264">
    <property type="entry name" value="LamB"/>
    <property type="match status" value="1"/>
</dbReference>
<accession>A0A6L6Q3N5</accession>
<keyword evidence="8" id="KW-0472">Membrane</keyword>
<evidence type="ECO:0000256" key="6">
    <source>
        <dbReference type="ARBA" id="ARBA00023065"/>
    </source>
</evidence>
<keyword evidence="3" id="KW-0813">Transport</keyword>
<comment type="subcellular location">
    <subcellularLocation>
        <location evidence="1">Cell outer membrane</location>
        <topology evidence="1">Multi-pass membrane protein</topology>
    </subcellularLocation>
</comment>
<dbReference type="InterPro" id="IPR050286">
    <property type="entry name" value="G_neg_Bact_CarbUptk_Porin"/>
</dbReference>
<keyword evidence="9" id="KW-0998">Cell outer membrane</keyword>
<dbReference type="GO" id="GO:0015288">
    <property type="term" value="F:porin activity"/>
    <property type="evidence" value="ECO:0007669"/>
    <property type="project" value="UniProtKB-KW"/>
</dbReference>
<reference evidence="11 12" key="1">
    <citation type="submission" date="2019-11" db="EMBL/GenBank/DDBJ databases">
        <title>Type strains purchased from KCTC, JCM and DSMZ.</title>
        <authorList>
            <person name="Lu H."/>
        </authorList>
    </citation>
    <scope>NUCLEOTIDE SEQUENCE [LARGE SCALE GENOMIC DNA]</scope>
    <source>
        <strain evidence="11 12">KCTC 42409</strain>
    </source>
</reference>
<evidence type="ECO:0000256" key="2">
    <source>
        <dbReference type="ARBA" id="ARBA00007055"/>
    </source>
</evidence>
<comment type="similarity">
    <text evidence="2">Belongs to the porin LamB (TC 1.B.3) family.</text>
</comment>
<dbReference type="SUPFAM" id="SSF56935">
    <property type="entry name" value="Porins"/>
    <property type="match status" value="1"/>
</dbReference>
<keyword evidence="6" id="KW-0406">Ion transport</keyword>
<protein>
    <submittedName>
        <fullName evidence="11">Carbohydrate porin</fullName>
    </submittedName>
</protein>
<evidence type="ECO:0000256" key="4">
    <source>
        <dbReference type="ARBA" id="ARBA00022452"/>
    </source>
</evidence>
<organism evidence="11 12">
    <name type="scientific">Pseudoduganella ginsengisoli</name>
    <dbReference type="NCBI Taxonomy" id="1462440"/>
    <lineage>
        <taxon>Bacteria</taxon>
        <taxon>Pseudomonadati</taxon>
        <taxon>Pseudomonadota</taxon>
        <taxon>Betaproteobacteria</taxon>
        <taxon>Burkholderiales</taxon>
        <taxon>Oxalobacteraceae</taxon>
        <taxon>Telluria group</taxon>
        <taxon>Pseudoduganella</taxon>
    </lineage>
</organism>
<dbReference type="PROSITE" id="PS51257">
    <property type="entry name" value="PROKAR_LIPOPROTEIN"/>
    <property type="match status" value="1"/>
</dbReference>
<dbReference type="Gene3D" id="2.40.170.10">
    <property type="entry name" value="Porin, LamB type"/>
    <property type="match status" value="1"/>
</dbReference>
<proteinExistence type="inferred from homology"/>
<evidence type="ECO:0000256" key="7">
    <source>
        <dbReference type="ARBA" id="ARBA00023114"/>
    </source>
</evidence>
<dbReference type="Proteomes" id="UP000484015">
    <property type="component" value="Unassembled WGS sequence"/>
</dbReference>
<keyword evidence="7" id="KW-0626">Porin</keyword>
<dbReference type="PANTHER" id="PTHR38762:SF1">
    <property type="entry name" value="CRYPTIC OUTER MEMBRANE PORIN BGLH-RELATED"/>
    <property type="match status" value="1"/>
</dbReference>
<dbReference type="GO" id="GO:0046930">
    <property type="term" value="C:pore complex"/>
    <property type="evidence" value="ECO:0007669"/>
    <property type="project" value="UniProtKB-KW"/>
</dbReference>
<sequence length="424" mass="44811">MKQNKQRPTIKTLPAILALAACSALPAHASDAEGEFHGYFRAGAGSSAGHGPQACYGLGGNSMKYRLGNECDSYFEGGYTKELAKADNGVSFVGTIWGVAYTPNSDFAGGKVELAKAYIEAKGLDFLHGGIAWIGKRYYFRPDIHMLDLQYINLNGTGGGFDGIPAGPGKVSYAIFKDNDLNTVDPRTGLRTKSTSALRQNLTYEGLPVNPGGTIDAALSVIRAEDKAGHDGWQLSVFHRQAITGEGASNTVGIQYGAGPGTGIGGPCCDRMGASGSTALGADVKRLRIFDSLVIQPTQQFSAEFIALAQRDKSDAGGSTTWSTLGARPVYAVTRNFKLQGEVGTSRITSPTGGDAMRLTKYTFAPTITVGQSYWSRPELRAFITHARWNKAAIAAVNADNNSGPVFGSHTSGTSAGVQLEAWF</sequence>
<dbReference type="PANTHER" id="PTHR38762">
    <property type="entry name" value="CRYPTIC OUTER MEMBRANE PORIN BGLH-RELATED"/>
    <property type="match status" value="1"/>
</dbReference>
<evidence type="ECO:0000256" key="1">
    <source>
        <dbReference type="ARBA" id="ARBA00004571"/>
    </source>
</evidence>
<dbReference type="GO" id="GO:0015774">
    <property type="term" value="P:polysaccharide transport"/>
    <property type="evidence" value="ECO:0007669"/>
    <property type="project" value="TreeGrafter"/>
</dbReference>
<keyword evidence="4" id="KW-1134">Transmembrane beta strand</keyword>
<keyword evidence="5" id="KW-0812">Transmembrane</keyword>
<evidence type="ECO:0000256" key="5">
    <source>
        <dbReference type="ARBA" id="ARBA00022692"/>
    </source>
</evidence>
<evidence type="ECO:0000256" key="3">
    <source>
        <dbReference type="ARBA" id="ARBA00022448"/>
    </source>
</evidence>
<dbReference type="GO" id="GO:0006811">
    <property type="term" value="P:monoatomic ion transport"/>
    <property type="evidence" value="ECO:0007669"/>
    <property type="project" value="UniProtKB-KW"/>
</dbReference>
<keyword evidence="12" id="KW-1185">Reference proteome</keyword>
<comment type="caution">
    <text evidence="11">The sequence shown here is derived from an EMBL/GenBank/DDBJ whole genome shotgun (WGS) entry which is preliminary data.</text>
</comment>
<feature type="chain" id="PRO_5026794936" evidence="10">
    <location>
        <begin position="30"/>
        <end position="424"/>
    </location>
</feature>
<dbReference type="EMBL" id="WNLA01000014">
    <property type="protein sequence ID" value="MTW04290.1"/>
    <property type="molecule type" value="Genomic_DNA"/>
</dbReference>
<evidence type="ECO:0000256" key="9">
    <source>
        <dbReference type="ARBA" id="ARBA00023237"/>
    </source>
</evidence>
<dbReference type="RefSeq" id="WP_155440641.1">
    <property type="nucleotide sequence ID" value="NZ_WNLA01000014.1"/>
</dbReference>
<gene>
    <name evidence="11" type="ORF">GM668_19615</name>
</gene>
<name>A0A6L6Q3N5_9BURK</name>
<dbReference type="InterPro" id="IPR003192">
    <property type="entry name" value="Porin_LamB"/>
</dbReference>
<evidence type="ECO:0000313" key="12">
    <source>
        <dbReference type="Proteomes" id="UP000484015"/>
    </source>
</evidence>
<evidence type="ECO:0000313" key="11">
    <source>
        <dbReference type="EMBL" id="MTW04290.1"/>
    </source>
</evidence>
<dbReference type="InterPro" id="IPR036998">
    <property type="entry name" value="Porin_LamB_sf"/>
</dbReference>
<dbReference type="GO" id="GO:0015144">
    <property type="term" value="F:carbohydrate transmembrane transporter activity"/>
    <property type="evidence" value="ECO:0007669"/>
    <property type="project" value="TreeGrafter"/>
</dbReference>
<evidence type="ECO:0000256" key="10">
    <source>
        <dbReference type="SAM" id="SignalP"/>
    </source>
</evidence>
<dbReference type="OrthoDB" id="106611at2"/>
<feature type="signal peptide" evidence="10">
    <location>
        <begin position="1"/>
        <end position="29"/>
    </location>
</feature>
<dbReference type="AlphaFoldDB" id="A0A6L6Q3N5"/>